<organism evidence="15 16">
    <name type="scientific">Stentor coeruleus</name>
    <dbReference type="NCBI Taxonomy" id="5963"/>
    <lineage>
        <taxon>Eukaryota</taxon>
        <taxon>Sar</taxon>
        <taxon>Alveolata</taxon>
        <taxon>Ciliophora</taxon>
        <taxon>Postciliodesmatophora</taxon>
        <taxon>Heterotrichea</taxon>
        <taxon>Heterotrichida</taxon>
        <taxon>Stentoridae</taxon>
        <taxon>Stentor</taxon>
    </lineage>
</organism>
<evidence type="ECO:0000256" key="3">
    <source>
        <dbReference type="ARBA" id="ARBA00004496"/>
    </source>
</evidence>
<evidence type="ECO:0000256" key="8">
    <source>
        <dbReference type="ARBA" id="ARBA00022723"/>
    </source>
</evidence>
<protein>
    <recommendedName>
        <fullName evidence="5">poly(A)-specific ribonuclease</fullName>
        <ecNumber evidence="5">3.1.13.4</ecNumber>
    </recommendedName>
</protein>
<evidence type="ECO:0000256" key="13">
    <source>
        <dbReference type="ARBA" id="ARBA00023163"/>
    </source>
</evidence>
<dbReference type="GO" id="GO:0005737">
    <property type="term" value="C:cytoplasm"/>
    <property type="evidence" value="ECO:0007669"/>
    <property type="project" value="UniProtKB-SubCell"/>
</dbReference>
<evidence type="ECO:0000256" key="14">
    <source>
        <dbReference type="ARBA" id="ARBA00023242"/>
    </source>
</evidence>
<comment type="catalytic activity">
    <reaction evidence="1">
        <text>Exonucleolytic cleavage of poly(A) to 5'-AMP.</text>
        <dbReference type="EC" id="3.1.13.4"/>
    </reaction>
</comment>
<comment type="similarity">
    <text evidence="4">Belongs to the CAF1 family.</text>
</comment>
<dbReference type="Proteomes" id="UP000187209">
    <property type="component" value="Unassembled WGS sequence"/>
</dbReference>
<reference evidence="15 16" key="1">
    <citation type="submission" date="2016-11" db="EMBL/GenBank/DDBJ databases">
        <title>The macronuclear genome of Stentor coeruleus: a giant cell with tiny introns.</title>
        <authorList>
            <person name="Slabodnick M."/>
            <person name="Ruby J.G."/>
            <person name="Reiff S.B."/>
            <person name="Swart E.C."/>
            <person name="Gosai S."/>
            <person name="Prabakaran S."/>
            <person name="Witkowska E."/>
            <person name="Larue G.E."/>
            <person name="Fisher S."/>
            <person name="Freeman R.M."/>
            <person name="Gunawardena J."/>
            <person name="Chu W."/>
            <person name="Stover N.A."/>
            <person name="Gregory B.D."/>
            <person name="Nowacki M."/>
            <person name="Derisi J."/>
            <person name="Roy S.W."/>
            <person name="Marshall W.F."/>
            <person name="Sood P."/>
        </authorList>
    </citation>
    <scope>NUCLEOTIDE SEQUENCE [LARGE SCALE GENOMIC DNA]</scope>
    <source>
        <strain evidence="15">WM001</strain>
    </source>
</reference>
<keyword evidence="8" id="KW-0479">Metal-binding</keyword>
<dbReference type="GO" id="GO:0046872">
    <property type="term" value="F:metal ion binding"/>
    <property type="evidence" value="ECO:0007669"/>
    <property type="project" value="UniProtKB-KW"/>
</dbReference>
<evidence type="ECO:0000256" key="4">
    <source>
        <dbReference type="ARBA" id="ARBA00008372"/>
    </source>
</evidence>
<dbReference type="PANTHER" id="PTHR10797">
    <property type="entry name" value="CCR4-NOT TRANSCRIPTION COMPLEX SUBUNIT"/>
    <property type="match status" value="1"/>
</dbReference>
<dbReference type="Gene3D" id="3.30.420.10">
    <property type="entry name" value="Ribonuclease H-like superfamily/Ribonuclease H"/>
    <property type="match status" value="1"/>
</dbReference>
<comment type="caution">
    <text evidence="15">The sequence shown here is derived from an EMBL/GenBank/DDBJ whole genome shotgun (WGS) entry which is preliminary data.</text>
</comment>
<evidence type="ECO:0000256" key="10">
    <source>
        <dbReference type="ARBA" id="ARBA00022839"/>
    </source>
</evidence>
<evidence type="ECO:0000313" key="16">
    <source>
        <dbReference type="Proteomes" id="UP000187209"/>
    </source>
</evidence>
<dbReference type="EC" id="3.1.13.4" evidence="5"/>
<dbReference type="InterPro" id="IPR006941">
    <property type="entry name" value="RNase_CAF1"/>
</dbReference>
<sequence length="284" mass="32628">MSVLNPSTPAFEPWARYPVPQWSSENVIKNVWKSNFKEEILKISHLLEKYSYVAMDTEFPGIIVRAQGDVRDPQYQTIRSNVDRLKLIQVGITLSDINGNFPPDTSTWQFNLKFDLKIDTYSEDSIQLLKNSGIEFDVHLREGIEAMEFAELFTVSGLVLNEDITYITFHSGYDFAYLLKSLTCQKLPESQNTFYQLLKTYFPVFYDLKHIVRGIDQYRGGLNRIAEELGIKRIGRTHQGGSDSLVTLEAFFKLKNEYFAGDSLEEHLNVICGLTDASQEYNSM</sequence>
<dbReference type="AlphaFoldDB" id="A0A1R2AKX4"/>
<proteinExistence type="inferred from homology"/>
<dbReference type="OrthoDB" id="1164111at2759"/>
<evidence type="ECO:0000256" key="11">
    <source>
        <dbReference type="ARBA" id="ARBA00022884"/>
    </source>
</evidence>
<keyword evidence="16" id="KW-1185">Reference proteome</keyword>
<dbReference type="GO" id="GO:0005634">
    <property type="term" value="C:nucleus"/>
    <property type="evidence" value="ECO:0007669"/>
    <property type="project" value="UniProtKB-SubCell"/>
</dbReference>
<dbReference type="InterPro" id="IPR039637">
    <property type="entry name" value="CNOT7/CNOT8/Pop2"/>
</dbReference>
<evidence type="ECO:0000313" key="15">
    <source>
        <dbReference type="EMBL" id="OMJ65085.1"/>
    </source>
</evidence>
<name>A0A1R2AKX4_9CILI</name>
<keyword evidence="9" id="KW-0378">Hydrolase</keyword>
<keyword evidence="13" id="KW-0804">Transcription</keyword>
<dbReference type="GO" id="GO:0004535">
    <property type="term" value="F:poly(A)-specific ribonuclease activity"/>
    <property type="evidence" value="ECO:0007669"/>
    <property type="project" value="UniProtKB-EC"/>
</dbReference>
<dbReference type="SUPFAM" id="SSF53098">
    <property type="entry name" value="Ribonuclease H-like"/>
    <property type="match status" value="1"/>
</dbReference>
<dbReference type="EMBL" id="MPUH01002482">
    <property type="protein sequence ID" value="OMJ65085.1"/>
    <property type="molecule type" value="Genomic_DNA"/>
</dbReference>
<evidence type="ECO:0000256" key="7">
    <source>
        <dbReference type="ARBA" id="ARBA00022722"/>
    </source>
</evidence>
<evidence type="ECO:0000256" key="12">
    <source>
        <dbReference type="ARBA" id="ARBA00023015"/>
    </source>
</evidence>
<keyword evidence="12" id="KW-0805">Transcription regulation</keyword>
<keyword evidence="6" id="KW-0963">Cytoplasm</keyword>
<evidence type="ECO:0000256" key="2">
    <source>
        <dbReference type="ARBA" id="ARBA00004123"/>
    </source>
</evidence>
<dbReference type="GO" id="GO:0003723">
    <property type="term" value="F:RNA binding"/>
    <property type="evidence" value="ECO:0007669"/>
    <property type="project" value="UniProtKB-KW"/>
</dbReference>
<keyword evidence="11" id="KW-0694">RNA-binding</keyword>
<dbReference type="GO" id="GO:0030014">
    <property type="term" value="C:CCR4-NOT complex"/>
    <property type="evidence" value="ECO:0007669"/>
    <property type="project" value="InterPro"/>
</dbReference>
<keyword evidence="10" id="KW-0269">Exonuclease</keyword>
<evidence type="ECO:0000256" key="9">
    <source>
        <dbReference type="ARBA" id="ARBA00022801"/>
    </source>
</evidence>
<accession>A0A1R2AKX4</accession>
<dbReference type="InterPro" id="IPR012337">
    <property type="entry name" value="RNaseH-like_sf"/>
</dbReference>
<keyword evidence="7" id="KW-0540">Nuclease</keyword>
<keyword evidence="14" id="KW-0539">Nucleus</keyword>
<evidence type="ECO:0000256" key="5">
    <source>
        <dbReference type="ARBA" id="ARBA00012161"/>
    </source>
</evidence>
<evidence type="ECO:0000256" key="6">
    <source>
        <dbReference type="ARBA" id="ARBA00022490"/>
    </source>
</evidence>
<dbReference type="InterPro" id="IPR036397">
    <property type="entry name" value="RNaseH_sf"/>
</dbReference>
<dbReference type="Pfam" id="PF04857">
    <property type="entry name" value="CAF1"/>
    <property type="match status" value="1"/>
</dbReference>
<evidence type="ECO:0000256" key="1">
    <source>
        <dbReference type="ARBA" id="ARBA00001663"/>
    </source>
</evidence>
<gene>
    <name evidence="15" type="ORF">SteCoe_39394</name>
</gene>
<comment type="subcellular location">
    <subcellularLocation>
        <location evidence="3">Cytoplasm</location>
    </subcellularLocation>
    <subcellularLocation>
        <location evidence="2">Nucleus</location>
    </subcellularLocation>
</comment>